<comment type="caution">
    <text evidence="2">The sequence shown here is derived from an EMBL/GenBank/DDBJ whole genome shotgun (WGS) entry which is preliminary data.</text>
</comment>
<reference evidence="2" key="1">
    <citation type="submission" date="2020-10" db="EMBL/GenBank/DDBJ databases">
        <title>Taxonomic study of unclassified bacteria belonging to the class Ktedonobacteria.</title>
        <authorList>
            <person name="Yabe S."/>
            <person name="Wang C.M."/>
            <person name="Zheng Y."/>
            <person name="Sakai Y."/>
            <person name="Cavaletti L."/>
            <person name="Monciardini P."/>
            <person name="Donadio S."/>
        </authorList>
    </citation>
    <scope>NUCLEOTIDE SEQUENCE</scope>
    <source>
        <strain evidence="2">SOSP1-1</strain>
    </source>
</reference>
<dbReference type="RefSeq" id="WP_220200348.1">
    <property type="nucleotide sequence ID" value="NZ_BNJF01000012.1"/>
</dbReference>
<feature type="compositionally biased region" description="Basic and acidic residues" evidence="1">
    <location>
        <begin position="306"/>
        <end position="319"/>
    </location>
</feature>
<dbReference type="EMBL" id="BNJF01000012">
    <property type="protein sequence ID" value="GHO51434.1"/>
    <property type="molecule type" value="Genomic_DNA"/>
</dbReference>
<feature type="compositionally biased region" description="Basic and acidic residues" evidence="1">
    <location>
        <begin position="337"/>
        <end position="365"/>
    </location>
</feature>
<feature type="compositionally biased region" description="Basic and acidic residues" evidence="1">
    <location>
        <begin position="272"/>
        <end position="298"/>
    </location>
</feature>
<dbReference type="AlphaFoldDB" id="A0A8J3I8H3"/>
<evidence type="ECO:0000313" key="3">
    <source>
        <dbReference type="Proteomes" id="UP000612362"/>
    </source>
</evidence>
<proteinExistence type="predicted"/>
<evidence type="ECO:0000256" key="1">
    <source>
        <dbReference type="SAM" id="MobiDB-lite"/>
    </source>
</evidence>
<feature type="region of interest" description="Disordered" evidence="1">
    <location>
        <begin position="494"/>
        <end position="526"/>
    </location>
</feature>
<feature type="region of interest" description="Disordered" evidence="1">
    <location>
        <begin position="266"/>
        <end position="368"/>
    </location>
</feature>
<organism evidence="2 3">
    <name type="scientific">Ktedonospora formicarum</name>
    <dbReference type="NCBI Taxonomy" id="2778364"/>
    <lineage>
        <taxon>Bacteria</taxon>
        <taxon>Bacillati</taxon>
        <taxon>Chloroflexota</taxon>
        <taxon>Ktedonobacteria</taxon>
        <taxon>Ktedonobacterales</taxon>
        <taxon>Ktedonobacteraceae</taxon>
        <taxon>Ktedonospora</taxon>
    </lineage>
</organism>
<accession>A0A8J3I8H3</accession>
<sequence length="616" mass="68633">MADLLFEGNDSRSHPPSDAHTAMPSPATGDASVDPPGIVTLSVATDTFERVDPRTLQIFQDLFPGEHGVQFLAKLLRHAQVKQLVLPQLGISTVADVAVISAQSLRALARLMDFGYDTLEKYIVTLSQLKLVHKQRARRQIVLHFPLSASQLPDPDALDHLGEYRHKVALFARQVKRRYLKLRASKKGDFYAVRSSSVSSEPLVLVPASATVDTAPLTSQVLDLILEDFDQVLSTEPIVDSKTKSRLLARMEDALHMRCARLERQLSSQKGDFSENRKDTLPSPQKRESPFLSQKDDSLSSQTPLIEKESRLSHKKGDSLNEGLPMVPIRKRQLSSPKDDFNTDVVEQKGDSDAHKRQLSLEKGDSLSPKGDLEASFVNGDLANVNVITFFNKITLNVSIGSHFFCQAFGEKPTKRNIYRKVFQDVNQDTQAILGAYLVTLAHQHDGTIKNLAGFFLARCKTFHQELSDEAQQLITHYSAYTYAQVQEALSHSQPVVPAPGTQPSSLQTSSAPPSHVRTGPRPPSVTIRVPVQSGGGMDLQTAERLRRTISADQRMLFIPHVRRLLLRDGSYAVFVGTDDFQKIRQVLLYSEEEWLANSTTMTSGMQLFSKYQKEK</sequence>
<keyword evidence="3" id="KW-1185">Reference proteome</keyword>
<feature type="region of interest" description="Disordered" evidence="1">
    <location>
        <begin position="1"/>
        <end position="34"/>
    </location>
</feature>
<dbReference type="Proteomes" id="UP000612362">
    <property type="component" value="Unassembled WGS sequence"/>
</dbReference>
<protein>
    <submittedName>
        <fullName evidence="2">Uncharacterized protein</fullName>
    </submittedName>
</protein>
<gene>
    <name evidence="2" type="ORF">KSX_95970</name>
</gene>
<name>A0A8J3I8H3_9CHLR</name>
<feature type="compositionally biased region" description="Polar residues" evidence="1">
    <location>
        <begin position="502"/>
        <end position="513"/>
    </location>
</feature>
<evidence type="ECO:0000313" key="2">
    <source>
        <dbReference type="EMBL" id="GHO51434.1"/>
    </source>
</evidence>